<feature type="compositionally biased region" description="Acidic residues" evidence="6">
    <location>
        <begin position="89"/>
        <end position="99"/>
    </location>
</feature>
<dbReference type="PROSITE" id="PS50950">
    <property type="entry name" value="ZF_THAP"/>
    <property type="match status" value="1"/>
</dbReference>
<dbReference type="InterPro" id="IPR052224">
    <property type="entry name" value="THAP_domain_protein"/>
</dbReference>
<dbReference type="GO" id="GO:0003677">
    <property type="term" value="F:DNA binding"/>
    <property type="evidence" value="ECO:0007669"/>
    <property type="project" value="UniProtKB-UniRule"/>
</dbReference>
<dbReference type="Proteomes" id="UP000821837">
    <property type="component" value="Unassembled WGS sequence"/>
</dbReference>
<keyword evidence="1" id="KW-0479">Metal-binding</keyword>
<dbReference type="SMART" id="SM00980">
    <property type="entry name" value="THAP"/>
    <property type="match status" value="1"/>
</dbReference>
<dbReference type="AlphaFoldDB" id="A0A9D4PUI6"/>
<dbReference type="PANTHER" id="PTHR46927:SF3">
    <property type="entry name" value="THAP-TYPE DOMAIN-CONTAINING PROTEIN"/>
    <property type="match status" value="1"/>
</dbReference>
<dbReference type="InterPro" id="IPR048365">
    <property type="entry name" value="TNP-like_RNaseH_N"/>
</dbReference>
<comment type="caution">
    <text evidence="8">The sequence shown here is derived from an EMBL/GenBank/DDBJ whole genome shotgun (WGS) entry which is preliminary data.</text>
</comment>
<sequence>MPASCCAAGCFNSVLRGKRLFRIPLSEKDTARRQVWLAIINRDGFVPTAGSRLCEDHFEPDQFEQHRADGRKLLKCNAVPTIPGSGTLAEDDDEDEEEAERLSESEAAEAVDAAKPAERSSSSFQADALTCKALQIRFAAGQRGYAVVREMCLGFPTELQLRHCVEALPFGPGVLDGLLPALEHKISTMRPEDRHVTLSLDRVAVPPGADPTLGGTGGQSSENALVFTVAGLASCWKQTLGYHLLPESASFTSTALCSALKDTLFQVIEKCETLGLTVDALVTDLSACSLSLWKLCGVSTRPLRQPAFSTRHPCATEQSDDRRLMVLADVTYVTKSIVDAFIENETLLLPRDVVEKHGLPTDRVCFGHIRSLLTKNNSDNLGFVRAVELDCLSPEYTRKDSSVSDAVLNRGTVTGLRCLRAVELLPKEAETTAWFVEQIGRWRSAMASVAPDTKREQRKDVTAFLREFKDTFTRISLASHMQEEGELRMAKVGLGVSTAAALSLHEILLVERKFNCVLLGRGTSAPLLKLLETICPTVGGLSHVDFRSSLHTVCLAQLFLLVRNGGTASDEIADVVEFSSVKLGEKSKESHIVMDSGEDPESADES</sequence>
<keyword evidence="4 5" id="KW-0238">DNA-binding</keyword>
<dbReference type="PANTHER" id="PTHR46927">
    <property type="entry name" value="AGAP005574-PA"/>
    <property type="match status" value="1"/>
</dbReference>
<evidence type="ECO:0000256" key="3">
    <source>
        <dbReference type="ARBA" id="ARBA00022833"/>
    </source>
</evidence>
<evidence type="ECO:0000256" key="2">
    <source>
        <dbReference type="ARBA" id="ARBA00022771"/>
    </source>
</evidence>
<dbReference type="EMBL" id="JABSTV010001250">
    <property type="protein sequence ID" value="KAH7956034.1"/>
    <property type="molecule type" value="Genomic_DNA"/>
</dbReference>
<organism evidence="8 9">
    <name type="scientific">Rhipicephalus sanguineus</name>
    <name type="common">Brown dog tick</name>
    <name type="synonym">Ixodes sanguineus</name>
    <dbReference type="NCBI Taxonomy" id="34632"/>
    <lineage>
        <taxon>Eukaryota</taxon>
        <taxon>Metazoa</taxon>
        <taxon>Ecdysozoa</taxon>
        <taxon>Arthropoda</taxon>
        <taxon>Chelicerata</taxon>
        <taxon>Arachnida</taxon>
        <taxon>Acari</taxon>
        <taxon>Parasitiformes</taxon>
        <taxon>Ixodida</taxon>
        <taxon>Ixodoidea</taxon>
        <taxon>Ixodidae</taxon>
        <taxon>Rhipicephalinae</taxon>
        <taxon>Rhipicephalus</taxon>
        <taxon>Rhipicephalus</taxon>
    </lineage>
</organism>
<dbReference type="GO" id="GO:0008270">
    <property type="term" value="F:zinc ion binding"/>
    <property type="evidence" value="ECO:0007669"/>
    <property type="project" value="UniProtKB-KW"/>
</dbReference>
<evidence type="ECO:0000256" key="5">
    <source>
        <dbReference type="PROSITE-ProRule" id="PRU00309"/>
    </source>
</evidence>
<evidence type="ECO:0000259" key="7">
    <source>
        <dbReference type="PROSITE" id="PS50950"/>
    </source>
</evidence>
<proteinExistence type="predicted"/>
<keyword evidence="3" id="KW-0862">Zinc</keyword>
<dbReference type="VEuPathDB" id="VectorBase:RSAN_030055"/>
<dbReference type="SUPFAM" id="SSF57716">
    <property type="entry name" value="Glucocorticoid receptor-like (DNA-binding domain)"/>
    <property type="match status" value="1"/>
</dbReference>
<dbReference type="SMART" id="SM00692">
    <property type="entry name" value="DM3"/>
    <property type="match status" value="1"/>
</dbReference>
<keyword evidence="2 5" id="KW-0863">Zinc-finger</keyword>
<name>A0A9D4PUI6_RHISA</name>
<reference evidence="8" key="1">
    <citation type="journal article" date="2020" name="Cell">
        <title>Large-Scale Comparative Analyses of Tick Genomes Elucidate Their Genetic Diversity and Vector Capacities.</title>
        <authorList>
            <consortium name="Tick Genome and Microbiome Consortium (TIGMIC)"/>
            <person name="Jia N."/>
            <person name="Wang J."/>
            <person name="Shi W."/>
            <person name="Du L."/>
            <person name="Sun Y."/>
            <person name="Zhan W."/>
            <person name="Jiang J.F."/>
            <person name="Wang Q."/>
            <person name="Zhang B."/>
            <person name="Ji P."/>
            <person name="Bell-Sakyi L."/>
            <person name="Cui X.M."/>
            <person name="Yuan T.T."/>
            <person name="Jiang B.G."/>
            <person name="Yang W.F."/>
            <person name="Lam T.T."/>
            <person name="Chang Q.C."/>
            <person name="Ding S.J."/>
            <person name="Wang X.J."/>
            <person name="Zhu J.G."/>
            <person name="Ruan X.D."/>
            <person name="Zhao L."/>
            <person name="Wei J.T."/>
            <person name="Ye R.Z."/>
            <person name="Que T.C."/>
            <person name="Du C.H."/>
            <person name="Zhou Y.H."/>
            <person name="Cheng J.X."/>
            <person name="Dai P.F."/>
            <person name="Guo W.B."/>
            <person name="Han X.H."/>
            <person name="Huang E.J."/>
            <person name="Li L.F."/>
            <person name="Wei W."/>
            <person name="Gao Y.C."/>
            <person name="Liu J.Z."/>
            <person name="Shao H.Z."/>
            <person name="Wang X."/>
            <person name="Wang C.C."/>
            <person name="Yang T.C."/>
            <person name="Huo Q.B."/>
            <person name="Li W."/>
            <person name="Chen H.Y."/>
            <person name="Chen S.E."/>
            <person name="Zhou L.G."/>
            <person name="Ni X.B."/>
            <person name="Tian J.H."/>
            <person name="Sheng Y."/>
            <person name="Liu T."/>
            <person name="Pan Y.S."/>
            <person name="Xia L.Y."/>
            <person name="Li J."/>
            <person name="Zhao F."/>
            <person name="Cao W.C."/>
        </authorList>
    </citation>
    <scope>NUCLEOTIDE SEQUENCE</scope>
    <source>
        <strain evidence="8">Rsan-2018</strain>
    </source>
</reference>
<gene>
    <name evidence="8" type="ORF">HPB52_005756</name>
</gene>
<dbReference type="Pfam" id="PF21787">
    <property type="entry name" value="TNP-like_RNaseH_N"/>
    <property type="match status" value="1"/>
</dbReference>
<feature type="domain" description="THAP-type" evidence="7">
    <location>
        <begin position="1"/>
        <end position="83"/>
    </location>
</feature>
<evidence type="ECO:0000256" key="6">
    <source>
        <dbReference type="SAM" id="MobiDB-lite"/>
    </source>
</evidence>
<evidence type="ECO:0000256" key="1">
    <source>
        <dbReference type="ARBA" id="ARBA00022723"/>
    </source>
</evidence>
<protein>
    <recommendedName>
        <fullName evidence="7">THAP-type domain-containing protein</fullName>
    </recommendedName>
</protein>
<accession>A0A9D4PUI6</accession>
<dbReference type="InterPro" id="IPR006612">
    <property type="entry name" value="THAP_Znf"/>
</dbReference>
<evidence type="ECO:0000256" key="4">
    <source>
        <dbReference type="ARBA" id="ARBA00023125"/>
    </source>
</evidence>
<feature type="region of interest" description="Disordered" evidence="6">
    <location>
        <begin position="83"/>
        <end position="119"/>
    </location>
</feature>
<evidence type="ECO:0000313" key="9">
    <source>
        <dbReference type="Proteomes" id="UP000821837"/>
    </source>
</evidence>
<dbReference type="Pfam" id="PF05485">
    <property type="entry name" value="THAP"/>
    <property type="match status" value="1"/>
</dbReference>
<evidence type="ECO:0000313" key="8">
    <source>
        <dbReference type="EMBL" id="KAH7956034.1"/>
    </source>
</evidence>
<reference evidence="8" key="2">
    <citation type="submission" date="2021-09" db="EMBL/GenBank/DDBJ databases">
        <authorList>
            <person name="Jia N."/>
            <person name="Wang J."/>
            <person name="Shi W."/>
            <person name="Du L."/>
            <person name="Sun Y."/>
            <person name="Zhan W."/>
            <person name="Jiang J."/>
            <person name="Wang Q."/>
            <person name="Zhang B."/>
            <person name="Ji P."/>
            <person name="Sakyi L.B."/>
            <person name="Cui X."/>
            <person name="Yuan T."/>
            <person name="Jiang B."/>
            <person name="Yang W."/>
            <person name="Lam T.T.-Y."/>
            <person name="Chang Q."/>
            <person name="Ding S."/>
            <person name="Wang X."/>
            <person name="Zhu J."/>
            <person name="Ruan X."/>
            <person name="Zhao L."/>
            <person name="Wei J."/>
            <person name="Que T."/>
            <person name="Du C."/>
            <person name="Cheng J."/>
            <person name="Dai P."/>
            <person name="Han X."/>
            <person name="Huang E."/>
            <person name="Gao Y."/>
            <person name="Liu J."/>
            <person name="Shao H."/>
            <person name="Ye R."/>
            <person name="Li L."/>
            <person name="Wei W."/>
            <person name="Wang X."/>
            <person name="Wang C."/>
            <person name="Huo Q."/>
            <person name="Li W."/>
            <person name="Guo W."/>
            <person name="Chen H."/>
            <person name="Chen S."/>
            <person name="Zhou L."/>
            <person name="Zhou L."/>
            <person name="Ni X."/>
            <person name="Tian J."/>
            <person name="Zhou Y."/>
            <person name="Sheng Y."/>
            <person name="Liu T."/>
            <person name="Pan Y."/>
            <person name="Xia L."/>
            <person name="Li J."/>
            <person name="Zhao F."/>
            <person name="Cao W."/>
        </authorList>
    </citation>
    <scope>NUCLEOTIDE SEQUENCE</scope>
    <source>
        <strain evidence="8">Rsan-2018</strain>
        <tissue evidence="8">Larvae</tissue>
    </source>
</reference>
<keyword evidence="9" id="KW-1185">Reference proteome</keyword>